<sequence>MSSQLNAGIIRAKGKGDPYTAAMYGVPLGLMALLNIPFKAPVSIQTPQELKAWLQSVMVDFGVGTLQQTGVNNAIKGRKDLDQEDQRSFQ</sequence>
<evidence type="ECO:0000313" key="1">
    <source>
        <dbReference type="EMBL" id="EEO27732.1"/>
    </source>
</evidence>
<name>C3X3E6_9BURK</name>
<dbReference type="AlphaFoldDB" id="C3X3E6"/>
<dbReference type="EMBL" id="ACDP02000023">
    <property type="protein sequence ID" value="EEO27732.1"/>
    <property type="molecule type" value="Genomic_DNA"/>
</dbReference>
<dbReference type="HOGENOM" id="CLU_2438004_0_0_4"/>
<gene>
    <name evidence="1" type="ORF">OFAG_00885</name>
</gene>
<comment type="caution">
    <text evidence="1">The sequence shown here is derived from an EMBL/GenBank/DDBJ whole genome shotgun (WGS) entry which is preliminary data.</text>
</comment>
<proteinExistence type="predicted"/>
<accession>C3X3E6</accession>
<dbReference type="Proteomes" id="UP000003973">
    <property type="component" value="Unassembled WGS sequence"/>
</dbReference>
<keyword evidence="2" id="KW-1185">Reference proteome</keyword>
<dbReference type="RefSeq" id="WP_005876928.1">
    <property type="nucleotide sequence ID" value="NZ_KI392031.1"/>
</dbReference>
<protein>
    <submittedName>
        <fullName evidence="1">Uncharacterized protein</fullName>
    </submittedName>
</protein>
<evidence type="ECO:0000313" key="2">
    <source>
        <dbReference type="Proteomes" id="UP000003973"/>
    </source>
</evidence>
<organism evidence="1 2">
    <name type="scientific">Oxalobacter paraformigenes</name>
    <dbReference type="NCBI Taxonomy" id="556268"/>
    <lineage>
        <taxon>Bacteria</taxon>
        <taxon>Pseudomonadati</taxon>
        <taxon>Pseudomonadota</taxon>
        <taxon>Betaproteobacteria</taxon>
        <taxon>Burkholderiales</taxon>
        <taxon>Oxalobacteraceae</taxon>
        <taxon>Oxalobacter</taxon>
    </lineage>
</organism>
<reference evidence="1" key="1">
    <citation type="submission" date="2011-10" db="EMBL/GenBank/DDBJ databases">
        <title>The Genome Sequence of Oxalobacter formigenes HOxBLS.</title>
        <authorList>
            <consortium name="The Broad Institute Genome Sequencing Platform"/>
            <person name="Earl A."/>
            <person name="Ward D."/>
            <person name="Feldgarden M."/>
            <person name="Gevers D."/>
            <person name="Allison M.J."/>
            <person name="Humphrey S."/>
            <person name="Young S.K."/>
            <person name="Zeng Q."/>
            <person name="Gargeya S."/>
            <person name="Fitzgerald M."/>
            <person name="Haas B."/>
            <person name="Abouelleil A."/>
            <person name="Alvarado L."/>
            <person name="Arachchi H.M."/>
            <person name="Berlin A."/>
            <person name="Brown A."/>
            <person name="Chapman S.B."/>
            <person name="Chen Z."/>
            <person name="Dunbar C."/>
            <person name="Freedman E."/>
            <person name="Gearin G."/>
            <person name="Goldberg J."/>
            <person name="Griggs A."/>
            <person name="Gujja S."/>
            <person name="Heiman D."/>
            <person name="Howarth C."/>
            <person name="Larson L."/>
            <person name="Lui A."/>
            <person name="MacDonald P.J.P."/>
            <person name="Montmayeur A."/>
            <person name="Murphy C."/>
            <person name="Neiman D."/>
            <person name="Pearson M."/>
            <person name="Priest M."/>
            <person name="Roberts A."/>
            <person name="Saif S."/>
            <person name="Shea T."/>
            <person name="Shenoy N."/>
            <person name="Sisk P."/>
            <person name="Stolte C."/>
            <person name="Sykes S."/>
            <person name="Wortman J."/>
            <person name="Nusbaum C."/>
            <person name="Birren B."/>
        </authorList>
    </citation>
    <scope>NUCLEOTIDE SEQUENCE [LARGE SCALE GENOMIC DNA]</scope>
    <source>
        <strain evidence="1">HOxBLS</strain>
    </source>
</reference>